<dbReference type="Proteomes" id="UP000779508">
    <property type="component" value="Unassembled WGS sequence"/>
</dbReference>
<keyword evidence="8 14" id="KW-0418">Kinase</keyword>
<dbReference type="SMART" id="SM00388">
    <property type="entry name" value="HisKA"/>
    <property type="match status" value="1"/>
</dbReference>
<reference evidence="14 15" key="1">
    <citation type="submission" date="2021-06" db="EMBL/GenBank/DDBJ databases">
        <authorList>
            <person name="Sun Q."/>
            <person name="Li D."/>
        </authorList>
    </citation>
    <scope>NUCLEOTIDE SEQUENCE [LARGE SCALE GENOMIC DNA]</scope>
    <source>
        <strain evidence="14 15">MSJ-5</strain>
    </source>
</reference>
<dbReference type="InterPro" id="IPR003661">
    <property type="entry name" value="HisK_dim/P_dom"/>
</dbReference>
<evidence type="ECO:0000259" key="13">
    <source>
        <dbReference type="PROSITE" id="PS50109"/>
    </source>
</evidence>
<dbReference type="GO" id="GO:0016301">
    <property type="term" value="F:kinase activity"/>
    <property type="evidence" value="ECO:0007669"/>
    <property type="project" value="UniProtKB-KW"/>
</dbReference>
<evidence type="ECO:0000256" key="1">
    <source>
        <dbReference type="ARBA" id="ARBA00000085"/>
    </source>
</evidence>
<proteinExistence type="predicted"/>
<dbReference type="InterPro" id="IPR003594">
    <property type="entry name" value="HATPase_dom"/>
</dbReference>
<dbReference type="PANTHER" id="PTHR45528:SF1">
    <property type="entry name" value="SENSOR HISTIDINE KINASE CPXA"/>
    <property type="match status" value="1"/>
</dbReference>
<evidence type="ECO:0000256" key="10">
    <source>
        <dbReference type="ARBA" id="ARBA00023012"/>
    </source>
</evidence>
<comment type="catalytic activity">
    <reaction evidence="1">
        <text>ATP + protein L-histidine = ADP + protein N-phospho-L-histidine.</text>
        <dbReference type="EC" id="2.7.13.3"/>
    </reaction>
</comment>
<evidence type="ECO:0000256" key="9">
    <source>
        <dbReference type="ARBA" id="ARBA00022840"/>
    </source>
</evidence>
<gene>
    <name evidence="14" type="ORF">KQI88_17210</name>
</gene>
<name>A0ABS6G6P6_9FIRM</name>
<keyword evidence="9" id="KW-0067">ATP-binding</keyword>
<feature type="transmembrane region" description="Helical" evidence="12">
    <location>
        <begin position="6"/>
        <end position="33"/>
    </location>
</feature>
<protein>
    <recommendedName>
        <fullName evidence="3">histidine kinase</fullName>
        <ecNumber evidence="3">2.7.13.3</ecNumber>
    </recommendedName>
</protein>
<keyword evidence="15" id="KW-1185">Reference proteome</keyword>
<evidence type="ECO:0000256" key="2">
    <source>
        <dbReference type="ARBA" id="ARBA00004651"/>
    </source>
</evidence>
<evidence type="ECO:0000313" key="14">
    <source>
        <dbReference type="EMBL" id="MBU5678155.1"/>
    </source>
</evidence>
<dbReference type="EC" id="2.7.13.3" evidence="3"/>
<evidence type="ECO:0000256" key="6">
    <source>
        <dbReference type="ARBA" id="ARBA00022679"/>
    </source>
</evidence>
<dbReference type="CDD" id="cd00075">
    <property type="entry name" value="HATPase"/>
    <property type="match status" value="1"/>
</dbReference>
<dbReference type="InterPro" id="IPR050398">
    <property type="entry name" value="HssS/ArlS-like"/>
</dbReference>
<dbReference type="SMART" id="SM00387">
    <property type="entry name" value="HATPase_c"/>
    <property type="match status" value="1"/>
</dbReference>
<comment type="subcellular location">
    <subcellularLocation>
        <location evidence="2">Cell membrane</location>
        <topology evidence="2">Multi-pass membrane protein</topology>
    </subcellularLocation>
</comment>
<accession>A0ABS6G6P6</accession>
<evidence type="ECO:0000256" key="12">
    <source>
        <dbReference type="SAM" id="Phobius"/>
    </source>
</evidence>
<dbReference type="CDD" id="cd00082">
    <property type="entry name" value="HisKA"/>
    <property type="match status" value="1"/>
</dbReference>
<evidence type="ECO:0000256" key="11">
    <source>
        <dbReference type="ARBA" id="ARBA00023136"/>
    </source>
</evidence>
<keyword evidence="12" id="KW-0812">Transmembrane</keyword>
<evidence type="ECO:0000256" key="3">
    <source>
        <dbReference type="ARBA" id="ARBA00012438"/>
    </source>
</evidence>
<feature type="transmembrane region" description="Helical" evidence="12">
    <location>
        <begin position="167"/>
        <end position="190"/>
    </location>
</feature>
<keyword evidence="12" id="KW-1133">Transmembrane helix</keyword>
<keyword evidence="7" id="KW-0547">Nucleotide-binding</keyword>
<feature type="domain" description="Histidine kinase" evidence="13">
    <location>
        <begin position="257"/>
        <end position="472"/>
    </location>
</feature>
<dbReference type="PANTHER" id="PTHR45528">
    <property type="entry name" value="SENSOR HISTIDINE KINASE CPXA"/>
    <property type="match status" value="1"/>
</dbReference>
<dbReference type="Pfam" id="PF02518">
    <property type="entry name" value="HATPase_c"/>
    <property type="match status" value="1"/>
</dbReference>
<comment type="caution">
    <text evidence="14">The sequence shown here is derived from an EMBL/GenBank/DDBJ whole genome shotgun (WGS) entry which is preliminary data.</text>
</comment>
<evidence type="ECO:0000256" key="7">
    <source>
        <dbReference type="ARBA" id="ARBA00022741"/>
    </source>
</evidence>
<keyword evidence="6" id="KW-0808">Transferase</keyword>
<dbReference type="RefSeq" id="WP_216419486.1">
    <property type="nucleotide sequence ID" value="NZ_JAHLQK010000008.1"/>
</dbReference>
<evidence type="ECO:0000256" key="5">
    <source>
        <dbReference type="ARBA" id="ARBA00022553"/>
    </source>
</evidence>
<keyword evidence="10" id="KW-0902">Two-component regulatory system</keyword>
<dbReference type="EMBL" id="JAHLQK010000008">
    <property type="protein sequence ID" value="MBU5678155.1"/>
    <property type="molecule type" value="Genomic_DNA"/>
</dbReference>
<sequence>MKWKLTSSFIISIVLIVTIVIFINSIVILLFFISSSNNMDLFFYNMQNTDYLKPEEYVRDFNENIQINNGQIFITENGKKSLDQNKAWIQILDKDSTEIYSYKKVKTVPTKYTPIELIHNYKYANPSSVFVGEKVINGYQYSYLVGFPYQTVGKNVITYNKQQFKTIIGSIFVLLLGIDLIIALIFGLYFSEKLTKPVKVIIEGIRNLYNGDYRTHYEEHGLYKEVYSNMNNLAFILQENKIERMNLDRMREEWFANISHDIKTPLASIKGYAELLNSEYDFTNEEIKEYSEIIEQKSIYIKELVDDFNLSARLKNKNITLNLEKCNIVKVIKGVVIDILNIPENSNRNIEFISDIKNIDKKIDVILFKRAINNIIHNAIVHNDENVNVQVKIENKNNQAHITIKDNGKGISNEELKYIFTRYYRGTNTGKKHEGSGLGMAIARDIIKAHGGDILVESELGKGTTFKIIIIC</sequence>
<evidence type="ECO:0000256" key="8">
    <source>
        <dbReference type="ARBA" id="ARBA00022777"/>
    </source>
</evidence>
<evidence type="ECO:0000256" key="4">
    <source>
        <dbReference type="ARBA" id="ARBA00022475"/>
    </source>
</evidence>
<dbReference type="InterPro" id="IPR005467">
    <property type="entry name" value="His_kinase_dom"/>
</dbReference>
<keyword evidence="11 12" id="KW-0472">Membrane</keyword>
<keyword evidence="4" id="KW-1003">Cell membrane</keyword>
<evidence type="ECO:0000313" key="15">
    <source>
        <dbReference type="Proteomes" id="UP000779508"/>
    </source>
</evidence>
<organism evidence="14 15">
    <name type="scientific">Alkaliphilus flagellatus</name>
    <dbReference type="NCBI Taxonomy" id="2841507"/>
    <lineage>
        <taxon>Bacteria</taxon>
        <taxon>Bacillati</taxon>
        <taxon>Bacillota</taxon>
        <taxon>Clostridia</taxon>
        <taxon>Peptostreptococcales</taxon>
        <taxon>Natronincolaceae</taxon>
        <taxon>Alkaliphilus</taxon>
    </lineage>
</organism>
<dbReference type="PROSITE" id="PS50109">
    <property type="entry name" value="HIS_KIN"/>
    <property type="match status" value="1"/>
</dbReference>
<dbReference type="Pfam" id="PF00512">
    <property type="entry name" value="HisKA"/>
    <property type="match status" value="1"/>
</dbReference>
<keyword evidence="5" id="KW-0597">Phosphoprotein</keyword>